<gene>
    <name evidence="3" type="ORF">CKAH01_13239</name>
</gene>
<feature type="compositionally biased region" description="Polar residues" evidence="1">
    <location>
        <begin position="61"/>
        <end position="70"/>
    </location>
</feature>
<evidence type="ECO:0008006" key="5">
    <source>
        <dbReference type="Google" id="ProtNLM"/>
    </source>
</evidence>
<accession>A0AAD9YR92</accession>
<organism evidence="3 4">
    <name type="scientific">Colletotrichum kahawae</name>
    <name type="common">Coffee berry disease fungus</name>
    <dbReference type="NCBI Taxonomy" id="34407"/>
    <lineage>
        <taxon>Eukaryota</taxon>
        <taxon>Fungi</taxon>
        <taxon>Dikarya</taxon>
        <taxon>Ascomycota</taxon>
        <taxon>Pezizomycotina</taxon>
        <taxon>Sordariomycetes</taxon>
        <taxon>Hypocreomycetidae</taxon>
        <taxon>Glomerellales</taxon>
        <taxon>Glomerellaceae</taxon>
        <taxon>Colletotrichum</taxon>
        <taxon>Colletotrichum gloeosporioides species complex</taxon>
    </lineage>
</organism>
<dbReference type="EMBL" id="VYYT01000048">
    <property type="protein sequence ID" value="KAK2774145.1"/>
    <property type="molecule type" value="Genomic_DNA"/>
</dbReference>
<keyword evidence="4" id="KW-1185">Reference proteome</keyword>
<feature type="signal peptide" evidence="2">
    <location>
        <begin position="1"/>
        <end position="16"/>
    </location>
</feature>
<feature type="region of interest" description="Disordered" evidence="1">
    <location>
        <begin position="39"/>
        <end position="70"/>
    </location>
</feature>
<keyword evidence="2" id="KW-0732">Signal</keyword>
<evidence type="ECO:0000313" key="4">
    <source>
        <dbReference type="Proteomes" id="UP001281614"/>
    </source>
</evidence>
<comment type="caution">
    <text evidence="3">The sequence shown here is derived from an EMBL/GenBank/DDBJ whole genome shotgun (WGS) entry which is preliminary data.</text>
</comment>
<proteinExistence type="predicted"/>
<evidence type="ECO:0000256" key="1">
    <source>
        <dbReference type="SAM" id="MobiDB-lite"/>
    </source>
</evidence>
<evidence type="ECO:0000256" key="2">
    <source>
        <dbReference type="SAM" id="SignalP"/>
    </source>
</evidence>
<dbReference type="Proteomes" id="UP001281614">
    <property type="component" value="Unassembled WGS sequence"/>
</dbReference>
<reference evidence="3" key="1">
    <citation type="submission" date="2023-02" db="EMBL/GenBank/DDBJ databases">
        <title>Colletotrichum kahawae CIFC_Que2 genome sequencing and assembly.</title>
        <authorList>
            <person name="Baroncelli R."/>
        </authorList>
    </citation>
    <scope>NUCLEOTIDE SEQUENCE</scope>
    <source>
        <strain evidence="3">CIFC_Que2</strain>
    </source>
</reference>
<sequence>MSTLRHLFFSLRFTFSAIQTTNLWQDIPFAAHLHPSRGNMERRHVGSSSRHRHGIPVGIRKTNTPSLSSL</sequence>
<name>A0AAD9YR92_COLKA</name>
<feature type="chain" id="PRO_5042157530" description="Secreted protein" evidence="2">
    <location>
        <begin position="17"/>
        <end position="70"/>
    </location>
</feature>
<protein>
    <recommendedName>
        <fullName evidence="5">Secreted protein</fullName>
    </recommendedName>
</protein>
<evidence type="ECO:0000313" key="3">
    <source>
        <dbReference type="EMBL" id="KAK2774145.1"/>
    </source>
</evidence>
<dbReference type="AlphaFoldDB" id="A0AAD9YR92"/>